<dbReference type="Pfam" id="PF09339">
    <property type="entry name" value="HTH_IclR"/>
    <property type="match status" value="1"/>
</dbReference>
<gene>
    <name evidence="6" type="ORF">ACFSCY_17585</name>
</gene>
<sequence>MPKDEPNDAVSKSLRALLVLAAHESLGVSELSRELDVAVSTAHRLLNIMRLHDFVEQDMDSRRYRLGPAALNLASQARGDHDLVAVGHRHLAQLCVQLDETVNLVVLEGPDALFVDGIQSRQPLRVATRTGARLPAYATAGGKVLLAHTPPSILRSYYPAELRKVTRHTLPDRQALERELELTRERGYALNLGEHLAEVFAIAVPVNGRHGRPAAALTVAGPSTRWTRRRLIAAAPMLTATAAAITRDLREYGA</sequence>
<evidence type="ECO:0000313" key="7">
    <source>
        <dbReference type="Proteomes" id="UP001597145"/>
    </source>
</evidence>
<dbReference type="PANTHER" id="PTHR30136:SF24">
    <property type="entry name" value="HTH-TYPE TRANSCRIPTIONAL REPRESSOR ALLR"/>
    <property type="match status" value="1"/>
</dbReference>
<evidence type="ECO:0000256" key="3">
    <source>
        <dbReference type="ARBA" id="ARBA00023163"/>
    </source>
</evidence>
<name>A0ABW4FNR6_9PSEU</name>
<keyword evidence="1" id="KW-0805">Transcription regulation</keyword>
<protein>
    <submittedName>
        <fullName evidence="6">IclR family transcriptional regulator</fullName>
    </submittedName>
</protein>
<dbReference type="PANTHER" id="PTHR30136">
    <property type="entry name" value="HELIX-TURN-HELIX TRANSCRIPTIONAL REGULATOR, ICLR FAMILY"/>
    <property type="match status" value="1"/>
</dbReference>
<accession>A0ABW4FNR6</accession>
<dbReference type="InterPro" id="IPR029016">
    <property type="entry name" value="GAF-like_dom_sf"/>
</dbReference>
<keyword evidence="7" id="KW-1185">Reference proteome</keyword>
<dbReference type="RefSeq" id="WP_343973599.1">
    <property type="nucleotide sequence ID" value="NZ_BAAAJG010000004.1"/>
</dbReference>
<dbReference type="Pfam" id="PF01614">
    <property type="entry name" value="IclR_C"/>
    <property type="match status" value="1"/>
</dbReference>
<organism evidence="6 7">
    <name type="scientific">Pseudonocardia aurantiaca</name>
    <dbReference type="NCBI Taxonomy" id="75290"/>
    <lineage>
        <taxon>Bacteria</taxon>
        <taxon>Bacillati</taxon>
        <taxon>Actinomycetota</taxon>
        <taxon>Actinomycetes</taxon>
        <taxon>Pseudonocardiales</taxon>
        <taxon>Pseudonocardiaceae</taxon>
        <taxon>Pseudonocardia</taxon>
    </lineage>
</organism>
<dbReference type="SUPFAM" id="SSF46785">
    <property type="entry name" value="Winged helix' DNA-binding domain"/>
    <property type="match status" value="1"/>
</dbReference>
<feature type="domain" description="HTH iclR-type" evidence="4">
    <location>
        <begin position="7"/>
        <end position="68"/>
    </location>
</feature>
<dbReference type="Gene3D" id="1.10.10.10">
    <property type="entry name" value="Winged helix-like DNA-binding domain superfamily/Winged helix DNA-binding domain"/>
    <property type="match status" value="1"/>
</dbReference>
<dbReference type="PROSITE" id="PS51077">
    <property type="entry name" value="HTH_ICLR"/>
    <property type="match status" value="1"/>
</dbReference>
<dbReference type="InterPro" id="IPR005471">
    <property type="entry name" value="Tscrpt_reg_IclR_N"/>
</dbReference>
<evidence type="ECO:0000259" key="4">
    <source>
        <dbReference type="PROSITE" id="PS51077"/>
    </source>
</evidence>
<comment type="caution">
    <text evidence="6">The sequence shown here is derived from an EMBL/GenBank/DDBJ whole genome shotgun (WGS) entry which is preliminary data.</text>
</comment>
<evidence type="ECO:0000259" key="5">
    <source>
        <dbReference type="PROSITE" id="PS51078"/>
    </source>
</evidence>
<evidence type="ECO:0000256" key="2">
    <source>
        <dbReference type="ARBA" id="ARBA00023125"/>
    </source>
</evidence>
<proteinExistence type="predicted"/>
<dbReference type="SMART" id="SM00346">
    <property type="entry name" value="HTH_ICLR"/>
    <property type="match status" value="1"/>
</dbReference>
<dbReference type="InterPro" id="IPR050707">
    <property type="entry name" value="HTH_MetabolicPath_Reg"/>
</dbReference>
<feature type="domain" description="IclR-ED" evidence="5">
    <location>
        <begin position="69"/>
        <end position="251"/>
    </location>
</feature>
<dbReference type="SUPFAM" id="SSF55781">
    <property type="entry name" value="GAF domain-like"/>
    <property type="match status" value="1"/>
</dbReference>
<dbReference type="InterPro" id="IPR036388">
    <property type="entry name" value="WH-like_DNA-bd_sf"/>
</dbReference>
<dbReference type="InterPro" id="IPR036390">
    <property type="entry name" value="WH_DNA-bd_sf"/>
</dbReference>
<dbReference type="InterPro" id="IPR014757">
    <property type="entry name" value="Tscrpt_reg_IclR_C"/>
</dbReference>
<keyword evidence="3" id="KW-0804">Transcription</keyword>
<dbReference type="EMBL" id="JBHUCP010000010">
    <property type="protein sequence ID" value="MFD1531251.1"/>
    <property type="molecule type" value="Genomic_DNA"/>
</dbReference>
<dbReference type="Proteomes" id="UP001597145">
    <property type="component" value="Unassembled WGS sequence"/>
</dbReference>
<evidence type="ECO:0000313" key="6">
    <source>
        <dbReference type="EMBL" id="MFD1531251.1"/>
    </source>
</evidence>
<reference evidence="7" key="1">
    <citation type="journal article" date="2019" name="Int. J. Syst. Evol. Microbiol.">
        <title>The Global Catalogue of Microorganisms (GCM) 10K type strain sequencing project: providing services to taxonomists for standard genome sequencing and annotation.</title>
        <authorList>
            <consortium name="The Broad Institute Genomics Platform"/>
            <consortium name="The Broad Institute Genome Sequencing Center for Infectious Disease"/>
            <person name="Wu L."/>
            <person name="Ma J."/>
        </authorList>
    </citation>
    <scope>NUCLEOTIDE SEQUENCE [LARGE SCALE GENOMIC DNA]</scope>
    <source>
        <strain evidence="7">JCM 12165</strain>
    </source>
</reference>
<keyword evidence="2" id="KW-0238">DNA-binding</keyword>
<dbReference type="Gene3D" id="3.30.450.40">
    <property type="match status" value="1"/>
</dbReference>
<dbReference type="PROSITE" id="PS51078">
    <property type="entry name" value="ICLR_ED"/>
    <property type="match status" value="1"/>
</dbReference>
<evidence type="ECO:0000256" key="1">
    <source>
        <dbReference type="ARBA" id="ARBA00023015"/>
    </source>
</evidence>